<dbReference type="EMBL" id="JABCKV010000158">
    <property type="protein sequence ID" value="KAG5642781.1"/>
    <property type="molecule type" value="Genomic_DNA"/>
</dbReference>
<dbReference type="GO" id="GO:0046872">
    <property type="term" value="F:metal ion binding"/>
    <property type="evidence" value="ECO:0007669"/>
    <property type="project" value="UniProtKB-KW"/>
</dbReference>
<dbReference type="Pfam" id="PF03171">
    <property type="entry name" value="2OG-FeII_Oxy"/>
    <property type="match status" value="1"/>
</dbReference>
<reference evidence="3" key="2">
    <citation type="submission" date="2021-10" db="EMBL/GenBank/DDBJ databases">
        <title>Phylogenomics reveals ancestral predisposition of the termite-cultivated fungus Termitomyces towards a domesticated lifestyle.</title>
        <authorList>
            <person name="Auxier B."/>
            <person name="Grum-Grzhimaylo A."/>
            <person name="Cardenas M.E."/>
            <person name="Lodge J.D."/>
            <person name="Laessoe T."/>
            <person name="Pedersen O."/>
            <person name="Smith M.E."/>
            <person name="Kuyper T.W."/>
            <person name="Franco-Molano E.A."/>
            <person name="Baroni T.J."/>
            <person name="Aanen D.K."/>
        </authorList>
    </citation>
    <scope>NUCLEOTIDE SEQUENCE</scope>
    <source>
        <strain evidence="3">AP01</strain>
        <tissue evidence="3">Mycelium</tissue>
    </source>
</reference>
<dbReference type="OrthoDB" id="288590at2759"/>
<feature type="domain" description="Fe2OG dioxygenase" evidence="2">
    <location>
        <begin position="127"/>
        <end position="235"/>
    </location>
</feature>
<gene>
    <name evidence="3" type="ORF">DXG03_002126</name>
</gene>
<organism evidence="3 4">
    <name type="scientific">Asterophora parasitica</name>
    <dbReference type="NCBI Taxonomy" id="117018"/>
    <lineage>
        <taxon>Eukaryota</taxon>
        <taxon>Fungi</taxon>
        <taxon>Dikarya</taxon>
        <taxon>Basidiomycota</taxon>
        <taxon>Agaricomycotina</taxon>
        <taxon>Agaricomycetes</taxon>
        <taxon>Agaricomycetidae</taxon>
        <taxon>Agaricales</taxon>
        <taxon>Tricholomatineae</taxon>
        <taxon>Lyophyllaceae</taxon>
        <taxon>Asterophora</taxon>
    </lineage>
</organism>
<sequence length="317" mass="34926">MSSPSSSSSGANFSSVPILDYSLLETNKPEFIAQLQHALINVGFLYLSNPPVSQQDIATVTEYIPKLFALPQEEKEKIRMVHSPHFLGYSRLGAELTKGNIDHRELSESFGLAPDALNYFYDTDEKMQHRAKIVQYPVVTDADANDQGVGPHYDAGFLTFLLQASAHKGLQVQNLSGEWIDAPPIPGTFVVNIGKALEFATQGLARATSHRVLSPRALPGEPSLPRYSVPFFQNISLDVKLAEKQLEFPPEILKLKEGRGEVAATDSVNFSEFDREPSGQVGLIGRVKSHPDVAQRHYPELFKKYFPDGLPSAGSAY</sequence>
<keyword evidence="1" id="KW-0408">Iron</keyword>
<dbReference type="AlphaFoldDB" id="A0A9P7KCE2"/>
<keyword evidence="4" id="KW-1185">Reference proteome</keyword>
<keyword evidence="1" id="KW-0560">Oxidoreductase</keyword>
<keyword evidence="1" id="KW-0479">Metal-binding</keyword>
<dbReference type="InterPro" id="IPR050231">
    <property type="entry name" value="Iron_ascorbate_oxido_reductase"/>
</dbReference>
<evidence type="ECO:0000256" key="1">
    <source>
        <dbReference type="RuleBase" id="RU003682"/>
    </source>
</evidence>
<dbReference type="SUPFAM" id="SSF51197">
    <property type="entry name" value="Clavaminate synthase-like"/>
    <property type="match status" value="1"/>
</dbReference>
<dbReference type="Pfam" id="PF14226">
    <property type="entry name" value="DIOX_N"/>
    <property type="match status" value="1"/>
</dbReference>
<name>A0A9P7KCE2_9AGAR</name>
<comment type="caution">
    <text evidence="3">The sequence shown here is derived from an EMBL/GenBank/DDBJ whole genome shotgun (WGS) entry which is preliminary data.</text>
</comment>
<dbReference type="Gene3D" id="2.60.120.330">
    <property type="entry name" value="B-lactam Antibiotic, Isopenicillin N Synthase, Chain"/>
    <property type="match status" value="2"/>
</dbReference>
<comment type="similarity">
    <text evidence="1">Belongs to the iron/ascorbate-dependent oxidoreductase family.</text>
</comment>
<evidence type="ECO:0000259" key="2">
    <source>
        <dbReference type="PROSITE" id="PS51471"/>
    </source>
</evidence>
<dbReference type="PANTHER" id="PTHR47990">
    <property type="entry name" value="2-OXOGLUTARATE (2OG) AND FE(II)-DEPENDENT OXYGENASE SUPERFAMILY PROTEIN-RELATED"/>
    <property type="match status" value="1"/>
</dbReference>
<evidence type="ECO:0000313" key="4">
    <source>
        <dbReference type="Proteomes" id="UP000775547"/>
    </source>
</evidence>
<dbReference type="Proteomes" id="UP000775547">
    <property type="component" value="Unassembled WGS sequence"/>
</dbReference>
<dbReference type="InterPro" id="IPR005123">
    <property type="entry name" value="Oxoglu/Fe-dep_dioxygenase_dom"/>
</dbReference>
<dbReference type="InterPro" id="IPR026992">
    <property type="entry name" value="DIOX_N"/>
</dbReference>
<dbReference type="InterPro" id="IPR027443">
    <property type="entry name" value="IPNS-like_sf"/>
</dbReference>
<protein>
    <recommendedName>
        <fullName evidence="2">Fe2OG dioxygenase domain-containing protein</fullName>
    </recommendedName>
</protein>
<evidence type="ECO:0000313" key="3">
    <source>
        <dbReference type="EMBL" id="KAG5642781.1"/>
    </source>
</evidence>
<accession>A0A9P7KCE2</accession>
<proteinExistence type="inferred from homology"/>
<dbReference type="InterPro" id="IPR044861">
    <property type="entry name" value="IPNS-like_FE2OG_OXY"/>
</dbReference>
<dbReference type="GO" id="GO:0016491">
    <property type="term" value="F:oxidoreductase activity"/>
    <property type="evidence" value="ECO:0007669"/>
    <property type="project" value="UniProtKB-KW"/>
</dbReference>
<dbReference type="PROSITE" id="PS51471">
    <property type="entry name" value="FE2OG_OXY"/>
    <property type="match status" value="1"/>
</dbReference>
<reference evidence="3" key="1">
    <citation type="submission" date="2020-07" db="EMBL/GenBank/DDBJ databases">
        <authorList>
            <person name="Nieuwenhuis M."/>
            <person name="Van De Peppel L.J.J."/>
        </authorList>
    </citation>
    <scope>NUCLEOTIDE SEQUENCE</scope>
    <source>
        <strain evidence="3">AP01</strain>
        <tissue evidence="3">Mycelium</tissue>
    </source>
</reference>